<organism evidence="1">
    <name type="scientific">Timema douglasi</name>
    <name type="common">Walking stick</name>
    <dbReference type="NCBI Taxonomy" id="61478"/>
    <lineage>
        <taxon>Eukaryota</taxon>
        <taxon>Metazoa</taxon>
        <taxon>Ecdysozoa</taxon>
        <taxon>Arthropoda</taxon>
        <taxon>Hexapoda</taxon>
        <taxon>Insecta</taxon>
        <taxon>Pterygota</taxon>
        <taxon>Neoptera</taxon>
        <taxon>Polyneoptera</taxon>
        <taxon>Phasmatodea</taxon>
        <taxon>Timematodea</taxon>
        <taxon>Timematoidea</taxon>
        <taxon>Timematidae</taxon>
        <taxon>Timema</taxon>
    </lineage>
</organism>
<proteinExistence type="predicted"/>
<sequence>MAVLKEADPIASQQFWNLCKWTNKEQEIKEQYSVLLGGSPTAVLEAMLFLTALIEHSLGKKHLLTSHEVIGQNFRHDSSTESGRDVVCPKMFATLAITFHPEFCSDTWFSLSMMAVLTDPEACFRFPSIL</sequence>
<protein>
    <submittedName>
        <fullName evidence="1">Uncharacterized protein</fullName>
    </submittedName>
</protein>
<evidence type="ECO:0000313" key="1">
    <source>
        <dbReference type="EMBL" id="CAD7205451.1"/>
    </source>
</evidence>
<reference evidence="1" key="1">
    <citation type="submission" date="2020-11" db="EMBL/GenBank/DDBJ databases">
        <authorList>
            <person name="Tran Van P."/>
        </authorList>
    </citation>
    <scope>NUCLEOTIDE SEQUENCE</scope>
</reference>
<dbReference type="AlphaFoldDB" id="A0A7R8ZHA2"/>
<gene>
    <name evidence="1" type="ORF">TDIB3V08_LOCUS11603</name>
</gene>
<accession>A0A7R8ZHA2</accession>
<dbReference type="EMBL" id="OA575196">
    <property type="protein sequence ID" value="CAD7205451.1"/>
    <property type="molecule type" value="Genomic_DNA"/>
</dbReference>
<name>A0A7R8ZHA2_TIMDO</name>